<organism evidence="6 7">
    <name type="scientific">Natranaerovirga hydrolytica</name>
    <dbReference type="NCBI Taxonomy" id="680378"/>
    <lineage>
        <taxon>Bacteria</taxon>
        <taxon>Bacillati</taxon>
        <taxon>Bacillota</taxon>
        <taxon>Clostridia</taxon>
        <taxon>Lachnospirales</taxon>
        <taxon>Natranaerovirgaceae</taxon>
        <taxon>Natranaerovirga</taxon>
    </lineage>
</organism>
<accession>A0A4R1N128</accession>
<dbReference type="Pfam" id="PF24517">
    <property type="entry name" value="CBM96"/>
    <property type="match status" value="1"/>
</dbReference>
<comment type="subcellular location">
    <subcellularLocation>
        <location evidence="1">Secreted</location>
    </subcellularLocation>
</comment>
<evidence type="ECO:0000256" key="2">
    <source>
        <dbReference type="ARBA" id="ARBA00022525"/>
    </source>
</evidence>
<evidence type="ECO:0000313" key="6">
    <source>
        <dbReference type="EMBL" id="TCK98612.1"/>
    </source>
</evidence>
<dbReference type="InterPro" id="IPR045965">
    <property type="entry name" value="DUF6385"/>
</dbReference>
<dbReference type="AlphaFoldDB" id="A0A4R1N128"/>
<proteinExistence type="predicted"/>
<evidence type="ECO:0000259" key="5">
    <source>
        <dbReference type="Pfam" id="PF24517"/>
    </source>
</evidence>
<dbReference type="InterPro" id="IPR055372">
    <property type="entry name" value="CBM96"/>
</dbReference>
<gene>
    <name evidence="6" type="ORF">EDC19_1044</name>
</gene>
<comment type="caution">
    <text evidence="6">The sequence shown here is derived from an EMBL/GenBank/DDBJ whole genome shotgun (WGS) entry which is preliminary data.</text>
</comment>
<dbReference type="Pfam" id="PF19912">
    <property type="entry name" value="DUF6385"/>
    <property type="match status" value="1"/>
</dbReference>
<evidence type="ECO:0000259" key="4">
    <source>
        <dbReference type="Pfam" id="PF19912"/>
    </source>
</evidence>
<feature type="domain" description="DUF6385" evidence="4">
    <location>
        <begin position="210"/>
        <end position="289"/>
    </location>
</feature>
<dbReference type="Proteomes" id="UP000294545">
    <property type="component" value="Unassembled WGS sequence"/>
</dbReference>
<keyword evidence="2" id="KW-0964">Secreted</keyword>
<dbReference type="RefSeq" id="WP_132281518.1">
    <property type="nucleotide sequence ID" value="NZ_SMGQ01000011.1"/>
</dbReference>
<protein>
    <recommendedName>
        <fullName evidence="8">DNRLRE domain-containing protein</fullName>
    </recommendedName>
</protein>
<evidence type="ECO:0000313" key="7">
    <source>
        <dbReference type="Proteomes" id="UP000294545"/>
    </source>
</evidence>
<evidence type="ECO:0000256" key="1">
    <source>
        <dbReference type="ARBA" id="ARBA00004613"/>
    </source>
</evidence>
<keyword evidence="7" id="KW-1185">Reference proteome</keyword>
<dbReference type="EMBL" id="SMGQ01000011">
    <property type="protein sequence ID" value="TCK98612.1"/>
    <property type="molecule type" value="Genomic_DNA"/>
</dbReference>
<dbReference type="OrthoDB" id="1677173at2"/>
<evidence type="ECO:0000256" key="3">
    <source>
        <dbReference type="ARBA" id="ARBA00022729"/>
    </source>
</evidence>
<feature type="domain" description="Carbohydrate-binding module family 96" evidence="5">
    <location>
        <begin position="4"/>
        <end position="146"/>
    </location>
</feature>
<keyword evidence="3" id="KW-0732">Signal</keyword>
<evidence type="ECO:0008006" key="8">
    <source>
        <dbReference type="Google" id="ProtNLM"/>
    </source>
</evidence>
<dbReference type="GO" id="GO:0005576">
    <property type="term" value="C:extracellular region"/>
    <property type="evidence" value="ECO:0007669"/>
    <property type="project" value="UniProtKB-SubCell"/>
</dbReference>
<sequence>MNQIEVKTSKATFINSKNPNKNYNMDNALWVGRQGKRDGLNSLLYFDISQLKTIKEVKKATLKLYFDFVPNPNVESEIRPYLISESWNVKTVTWLNSPDISCLKGNSINVCQKGVYELDVTPIIKTWLEEIYPNYGILLGSRSNRTDDYKRIYKYNKNNPCDFFVEPTLIVEYEKDITAINKSFIIGRQSFEALIEKETQNDFRYSEANNTSDKTLVTYFIKNIGEHTAQVKLQVSGNHEDYVDDTPEFEIAPLETIALVPKIYGKYTRVAFKSHHYNASTTLKINFQSCV</sequence>
<dbReference type="NCBIfam" id="NF033679">
    <property type="entry name" value="DNRLRE_dom"/>
    <property type="match status" value="1"/>
</dbReference>
<name>A0A4R1N128_9FIRM</name>
<reference evidence="6 7" key="1">
    <citation type="submission" date="2019-03" db="EMBL/GenBank/DDBJ databases">
        <title>Genomic Encyclopedia of Type Strains, Phase IV (KMG-IV): sequencing the most valuable type-strain genomes for metagenomic binning, comparative biology and taxonomic classification.</title>
        <authorList>
            <person name="Goeker M."/>
        </authorList>
    </citation>
    <scope>NUCLEOTIDE SEQUENCE [LARGE SCALE GENOMIC DNA]</scope>
    <source>
        <strain evidence="6 7">DSM 24176</strain>
    </source>
</reference>